<gene>
    <name evidence="1" type="ORF">Enr17x_19050</name>
</gene>
<evidence type="ECO:0000313" key="1">
    <source>
        <dbReference type="EMBL" id="QDV49884.1"/>
    </source>
</evidence>
<dbReference type="OrthoDB" id="289843at2"/>
<dbReference type="EMBL" id="CP037452">
    <property type="protein sequence ID" value="QDV49884.1"/>
    <property type="molecule type" value="Genomic_DNA"/>
</dbReference>
<dbReference type="Proteomes" id="UP000318313">
    <property type="component" value="Chromosome"/>
</dbReference>
<dbReference type="RefSeq" id="WP_145307987.1">
    <property type="nucleotide sequence ID" value="NZ_CP037452.1"/>
</dbReference>
<accession>A0A518I9Y9</accession>
<keyword evidence="2" id="KW-1185">Reference proteome</keyword>
<protein>
    <submittedName>
        <fullName evidence="1">Uncharacterized protein</fullName>
    </submittedName>
</protein>
<name>A0A518I9Y9_9PLAN</name>
<sequence>MQYYVQNKLEVPPRIYPAILLLLEAFQYSEQTDADCWEFAVELDDLTGLALTRNDFRWLVKQGLVEHRREVTLEGDDGRAFRVTGDLTFSDRTCFILTEEGVSIARELYQIMASNNSVSYSSTNDSGSGIKTEDVHMLARNGVLRKSMQCLPKWDAERRLLSVNGIIVKHFKWTAMNQEAILTTFEEEGWPARIYDPLPPKLEQDTKRRLSDTIKCLNRKQKNKLIHFRGDGTGEAVTWEFVGQNGSGG</sequence>
<dbReference type="AlphaFoldDB" id="A0A518I9Y9"/>
<evidence type="ECO:0000313" key="2">
    <source>
        <dbReference type="Proteomes" id="UP000318313"/>
    </source>
</evidence>
<dbReference type="KEGG" id="gfm:Enr17x_19050"/>
<organism evidence="1 2">
    <name type="scientific">Gimesia fumaroli</name>
    <dbReference type="NCBI Taxonomy" id="2527976"/>
    <lineage>
        <taxon>Bacteria</taxon>
        <taxon>Pseudomonadati</taxon>
        <taxon>Planctomycetota</taxon>
        <taxon>Planctomycetia</taxon>
        <taxon>Planctomycetales</taxon>
        <taxon>Planctomycetaceae</taxon>
        <taxon>Gimesia</taxon>
    </lineage>
</organism>
<proteinExistence type="predicted"/>
<reference evidence="1 2" key="1">
    <citation type="submission" date="2019-03" db="EMBL/GenBank/DDBJ databases">
        <title>Deep-cultivation of Planctomycetes and their phenomic and genomic characterization uncovers novel biology.</title>
        <authorList>
            <person name="Wiegand S."/>
            <person name="Jogler M."/>
            <person name="Boedeker C."/>
            <person name="Pinto D."/>
            <person name="Vollmers J."/>
            <person name="Rivas-Marin E."/>
            <person name="Kohn T."/>
            <person name="Peeters S.H."/>
            <person name="Heuer A."/>
            <person name="Rast P."/>
            <person name="Oberbeckmann S."/>
            <person name="Bunk B."/>
            <person name="Jeske O."/>
            <person name="Meyerdierks A."/>
            <person name="Storesund J.E."/>
            <person name="Kallscheuer N."/>
            <person name="Luecker S."/>
            <person name="Lage O.M."/>
            <person name="Pohl T."/>
            <person name="Merkel B.J."/>
            <person name="Hornburger P."/>
            <person name="Mueller R.-W."/>
            <person name="Bruemmer F."/>
            <person name="Labrenz M."/>
            <person name="Spormann A.M."/>
            <person name="Op den Camp H."/>
            <person name="Overmann J."/>
            <person name="Amann R."/>
            <person name="Jetten M.S.M."/>
            <person name="Mascher T."/>
            <person name="Medema M.H."/>
            <person name="Devos D.P."/>
            <person name="Kaster A.-K."/>
            <person name="Ovreas L."/>
            <person name="Rohde M."/>
            <person name="Galperin M.Y."/>
            <person name="Jogler C."/>
        </authorList>
    </citation>
    <scope>NUCLEOTIDE SEQUENCE [LARGE SCALE GENOMIC DNA]</scope>
    <source>
        <strain evidence="1 2">Enr17</strain>
    </source>
</reference>